<keyword evidence="8" id="KW-1185">Reference proteome</keyword>
<evidence type="ECO:0000256" key="6">
    <source>
        <dbReference type="SAM" id="Phobius"/>
    </source>
</evidence>
<dbReference type="PANTHER" id="PTHR42770">
    <property type="entry name" value="AMINO ACID TRANSPORTER-RELATED"/>
    <property type="match status" value="1"/>
</dbReference>
<dbReference type="GO" id="GO:0022857">
    <property type="term" value="F:transmembrane transporter activity"/>
    <property type="evidence" value="ECO:0007669"/>
    <property type="project" value="InterPro"/>
</dbReference>
<evidence type="ECO:0000256" key="3">
    <source>
        <dbReference type="ARBA" id="ARBA00022692"/>
    </source>
</evidence>
<feature type="transmembrane region" description="Helical" evidence="6">
    <location>
        <begin position="125"/>
        <end position="143"/>
    </location>
</feature>
<dbReference type="PANTHER" id="PTHR42770:SF16">
    <property type="entry name" value="AMINO ACID PERMEASE"/>
    <property type="match status" value="1"/>
</dbReference>
<dbReference type="Proteomes" id="UP000622552">
    <property type="component" value="Unassembled WGS sequence"/>
</dbReference>
<proteinExistence type="predicted"/>
<keyword evidence="5 6" id="KW-0472">Membrane</keyword>
<feature type="transmembrane region" description="Helical" evidence="6">
    <location>
        <begin position="334"/>
        <end position="355"/>
    </location>
</feature>
<dbReference type="Pfam" id="PF13520">
    <property type="entry name" value="AA_permease_2"/>
    <property type="match status" value="1"/>
</dbReference>
<dbReference type="InterPro" id="IPR002293">
    <property type="entry name" value="AA/rel_permease1"/>
</dbReference>
<feature type="transmembrane region" description="Helical" evidence="6">
    <location>
        <begin position="42"/>
        <end position="62"/>
    </location>
</feature>
<feature type="transmembrane region" description="Helical" evidence="6">
    <location>
        <begin position="152"/>
        <end position="173"/>
    </location>
</feature>
<feature type="transmembrane region" description="Helical" evidence="6">
    <location>
        <begin position="288"/>
        <end position="313"/>
    </location>
</feature>
<feature type="transmembrane region" description="Helical" evidence="6">
    <location>
        <begin position="438"/>
        <end position="458"/>
    </location>
</feature>
<evidence type="ECO:0000256" key="1">
    <source>
        <dbReference type="ARBA" id="ARBA00004651"/>
    </source>
</evidence>
<name>A0A8J7KLT5_9ACTN</name>
<feature type="transmembrane region" description="Helical" evidence="6">
    <location>
        <begin position="74"/>
        <end position="100"/>
    </location>
</feature>
<protein>
    <submittedName>
        <fullName evidence="7">Amino acid transporter</fullName>
    </submittedName>
</protein>
<keyword evidence="2" id="KW-1003">Cell membrane</keyword>
<dbReference type="InterPro" id="IPR050367">
    <property type="entry name" value="APC_superfamily"/>
</dbReference>
<feature type="transmembrane region" description="Helical" evidence="6">
    <location>
        <begin position="361"/>
        <end position="388"/>
    </location>
</feature>
<evidence type="ECO:0000313" key="8">
    <source>
        <dbReference type="Proteomes" id="UP000622552"/>
    </source>
</evidence>
<keyword evidence="3 6" id="KW-0812">Transmembrane</keyword>
<dbReference type="PIRSF" id="PIRSF006060">
    <property type="entry name" value="AA_transporter"/>
    <property type="match status" value="1"/>
</dbReference>
<accession>A0A8J7KLT5</accession>
<sequence length="487" mass="49693">MSLARNRLGASPVLFFLLSAAAPLTVVAGVVTAGYASTANTALPAGFVLVGIVLAVFMVGYLAMSKAVPNAGAFYAYVAVGIGRVPAVGVAWTAMVSYFAVQMAAYGAIGAAAGPLIHLATGWNLPWWVIALACWAGVGLLGVRRIDLSGKVLALLGAAEICVVLVFDVANLLPASHPGHDIEIAASFNPAGLLTASGGAVLVLAVLAFAGVEQGPVYGEEARTGSVPRATYLAVGLIIAVYAISSWAMTVPAGPARTLQLAAEQGPELLFTNAAANLSTAWATAGRVLFATSLFAAMLSFHNTTARYVFALGRERVLPAVFGRASRRTFAPKAGSLAQSTIAFMIIAVYAAAGWDPLTKLFYLAGTGGAFGILVLLTVTSAAVVAFFADPAHRQLAGVWTKLIAPTVACAALAAMTVLALTHFASVLGVSDDSALRWAIPTGLAAIGLAGCGWGLYLRAARPGAYRVIGRGTAAVLPTPILPEVSS</sequence>
<evidence type="ECO:0000256" key="5">
    <source>
        <dbReference type="ARBA" id="ARBA00023136"/>
    </source>
</evidence>
<keyword evidence="4 6" id="KW-1133">Transmembrane helix</keyword>
<comment type="subcellular location">
    <subcellularLocation>
        <location evidence="1">Cell membrane</location>
        <topology evidence="1">Multi-pass membrane protein</topology>
    </subcellularLocation>
</comment>
<organism evidence="7 8">
    <name type="scientific">Longispora fulva</name>
    <dbReference type="NCBI Taxonomy" id="619741"/>
    <lineage>
        <taxon>Bacteria</taxon>
        <taxon>Bacillati</taxon>
        <taxon>Actinomycetota</taxon>
        <taxon>Actinomycetes</taxon>
        <taxon>Micromonosporales</taxon>
        <taxon>Micromonosporaceae</taxon>
        <taxon>Longispora</taxon>
    </lineage>
</organism>
<dbReference type="EMBL" id="JADOUF010000001">
    <property type="protein sequence ID" value="MBG6138351.1"/>
    <property type="molecule type" value="Genomic_DNA"/>
</dbReference>
<gene>
    <name evidence="7" type="ORF">IW245_004545</name>
</gene>
<feature type="transmembrane region" description="Helical" evidence="6">
    <location>
        <begin position="400"/>
        <end position="426"/>
    </location>
</feature>
<dbReference type="AlphaFoldDB" id="A0A8J7KLT5"/>
<dbReference type="Gene3D" id="1.20.1740.10">
    <property type="entry name" value="Amino acid/polyamine transporter I"/>
    <property type="match status" value="1"/>
</dbReference>
<dbReference type="GO" id="GO:0005886">
    <property type="term" value="C:plasma membrane"/>
    <property type="evidence" value="ECO:0007669"/>
    <property type="project" value="UniProtKB-SubCell"/>
</dbReference>
<feature type="transmembrane region" description="Helical" evidence="6">
    <location>
        <begin position="193"/>
        <end position="212"/>
    </location>
</feature>
<feature type="transmembrane region" description="Helical" evidence="6">
    <location>
        <begin position="232"/>
        <end position="249"/>
    </location>
</feature>
<evidence type="ECO:0000256" key="4">
    <source>
        <dbReference type="ARBA" id="ARBA00022989"/>
    </source>
</evidence>
<reference evidence="7" key="1">
    <citation type="submission" date="2020-11" db="EMBL/GenBank/DDBJ databases">
        <title>Sequencing the genomes of 1000 actinobacteria strains.</title>
        <authorList>
            <person name="Klenk H.-P."/>
        </authorList>
    </citation>
    <scope>NUCLEOTIDE SEQUENCE</scope>
    <source>
        <strain evidence="7">DSM 45356</strain>
    </source>
</reference>
<comment type="caution">
    <text evidence="7">The sequence shown here is derived from an EMBL/GenBank/DDBJ whole genome shotgun (WGS) entry which is preliminary data.</text>
</comment>
<feature type="transmembrane region" description="Helical" evidence="6">
    <location>
        <begin position="12"/>
        <end position="36"/>
    </location>
</feature>
<evidence type="ECO:0000256" key="2">
    <source>
        <dbReference type="ARBA" id="ARBA00022475"/>
    </source>
</evidence>
<dbReference type="RefSeq" id="WP_197005124.1">
    <property type="nucleotide sequence ID" value="NZ_BONS01000017.1"/>
</dbReference>
<evidence type="ECO:0000313" key="7">
    <source>
        <dbReference type="EMBL" id="MBG6138351.1"/>
    </source>
</evidence>